<dbReference type="PANTHER" id="PTHR21716">
    <property type="entry name" value="TRANSMEMBRANE PROTEIN"/>
    <property type="match status" value="1"/>
</dbReference>
<dbReference type="EMBL" id="CP014327">
    <property type="protein sequence ID" value="AML51172.1"/>
    <property type="molecule type" value="Genomic_DNA"/>
</dbReference>
<comment type="subcellular location">
    <subcellularLocation>
        <location evidence="1">Membrane</location>
        <topology evidence="1">Multi-pass membrane protein</topology>
    </subcellularLocation>
</comment>
<name>A0A126UYL6_9RHOB</name>
<feature type="transmembrane region" description="Helical" evidence="6">
    <location>
        <begin position="135"/>
        <end position="161"/>
    </location>
</feature>
<keyword evidence="5 6" id="KW-0472">Membrane</keyword>
<evidence type="ECO:0008006" key="9">
    <source>
        <dbReference type="Google" id="ProtNLM"/>
    </source>
</evidence>
<feature type="transmembrane region" description="Helical" evidence="6">
    <location>
        <begin position="200"/>
        <end position="220"/>
    </location>
</feature>
<protein>
    <recommendedName>
        <fullName evidence="9">AI-2E family transporter</fullName>
    </recommendedName>
</protein>
<evidence type="ECO:0000256" key="6">
    <source>
        <dbReference type="SAM" id="Phobius"/>
    </source>
</evidence>
<dbReference type="STRING" id="1579316.RC74_07785"/>
<dbReference type="RefSeq" id="WP_039003781.1">
    <property type="nucleotide sequence ID" value="NZ_CP014327.1"/>
</dbReference>
<evidence type="ECO:0000313" key="8">
    <source>
        <dbReference type="Proteomes" id="UP000070371"/>
    </source>
</evidence>
<feature type="transmembrane region" description="Helical" evidence="6">
    <location>
        <begin position="63"/>
        <end position="87"/>
    </location>
</feature>
<feature type="transmembrane region" description="Helical" evidence="6">
    <location>
        <begin position="295"/>
        <end position="317"/>
    </location>
</feature>
<feature type="transmembrane region" description="Helical" evidence="6">
    <location>
        <begin position="266"/>
        <end position="283"/>
    </location>
</feature>
<comment type="similarity">
    <text evidence="2">Belongs to the autoinducer-2 exporter (AI-2E) (TC 2.A.86) family.</text>
</comment>
<feature type="transmembrane region" description="Helical" evidence="6">
    <location>
        <begin position="324"/>
        <end position="343"/>
    </location>
</feature>
<feature type="transmembrane region" description="Helical" evidence="6">
    <location>
        <begin position="7"/>
        <end position="24"/>
    </location>
</feature>
<dbReference type="GO" id="GO:0016020">
    <property type="term" value="C:membrane"/>
    <property type="evidence" value="ECO:0007669"/>
    <property type="project" value="UniProtKB-SubCell"/>
</dbReference>
<dbReference type="PANTHER" id="PTHR21716:SF64">
    <property type="entry name" value="AI-2 TRANSPORT PROTEIN TQSA"/>
    <property type="match status" value="1"/>
</dbReference>
<accession>A0A126UYL6</accession>
<keyword evidence="3 6" id="KW-0812">Transmembrane</keyword>
<evidence type="ECO:0000256" key="4">
    <source>
        <dbReference type="ARBA" id="ARBA00022989"/>
    </source>
</evidence>
<keyword evidence="4 6" id="KW-1133">Transmembrane helix</keyword>
<evidence type="ECO:0000313" key="7">
    <source>
        <dbReference type="EMBL" id="AML51172.1"/>
    </source>
</evidence>
<dbReference type="GO" id="GO:0055085">
    <property type="term" value="P:transmembrane transport"/>
    <property type="evidence" value="ECO:0007669"/>
    <property type="project" value="TreeGrafter"/>
</dbReference>
<organism evidence="7 8">
    <name type="scientific">Falsihalocynthiibacter arcticus</name>
    <dbReference type="NCBI Taxonomy" id="1579316"/>
    <lineage>
        <taxon>Bacteria</taxon>
        <taxon>Pseudomonadati</taxon>
        <taxon>Pseudomonadota</taxon>
        <taxon>Alphaproteobacteria</taxon>
        <taxon>Rhodobacterales</taxon>
        <taxon>Roseobacteraceae</taxon>
        <taxon>Falsihalocynthiibacter</taxon>
    </lineage>
</organism>
<dbReference type="Pfam" id="PF01594">
    <property type="entry name" value="AI-2E_transport"/>
    <property type="match status" value="1"/>
</dbReference>
<evidence type="ECO:0000256" key="5">
    <source>
        <dbReference type="ARBA" id="ARBA00023136"/>
    </source>
</evidence>
<dbReference type="OrthoDB" id="9799225at2"/>
<reference evidence="7 8" key="1">
    <citation type="submission" date="2016-02" db="EMBL/GenBank/DDBJ databases">
        <title>Complete genome sequence of Halocynthiibacter arcticus PAMC 20958t from arctic marine sediment.</title>
        <authorList>
            <person name="Lee Y.M."/>
            <person name="Baek K."/>
            <person name="Lee H.K."/>
            <person name="Shin S.C."/>
        </authorList>
    </citation>
    <scope>NUCLEOTIDE SEQUENCE [LARGE SCALE GENOMIC DNA]</scope>
    <source>
        <strain evidence="7">PAMC 20958</strain>
    </source>
</reference>
<gene>
    <name evidence="7" type="ORF">RC74_07785</name>
</gene>
<proteinExistence type="inferred from homology"/>
<feature type="transmembrane region" description="Helical" evidence="6">
    <location>
        <begin position="226"/>
        <end position="254"/>
    </location>
</feature>
<dbReference type="InterPro" id="IPR002549">
    <property type="entry name" value="AI-2E-like"/>
</dbReference>
<feature type="transmembrane region" description="Helical" evidence="6">
    <location>
        <begin position="30"/>
        <end position="51"/>
    </location>
</feature>
<evidence type="ECO:0000256" key="2">
    <source>
        <dbReference type="ARBA" id="ARBA00009773"/>
    </source>
</evidence>
<evidence type="ECO:0000256" key="3">
    <source>
        <dbReference type="ARBA" id="ARBA00022692"/>
    </source>
</evidence>
<evidence type="ECO:0000256" key="1">
    <source>
        <dbReference type="ARBA" id="ARBA00004141"/>
    </source>
</evidence>
<keyword evidence="8" id="KW-1185">Reference proteome</keyword>
<dbReference type="Proteomes" id="UP000070371">
    <property type="component" value="Chromosome"/>
</dbReference>
<sequence length="348" mass="38273">MKDAPLLNLALAMFLTLSIGWLLFIGRPILLPVVTGLFAVYVMISTSNALHRQVLLRRLPLPFLRFCVLSVFAAAVITLAIVAAATIREIAAVAPVYEANMDAFLESIAARFELDHQELWLGIRTVTIDAFDLRVVFLSLLGGFTNVGLTVFLIVIYAAFLMSERSNFEKKLAAVFSTPDQAQMAKRVIREINTKISDYLAVKTLINVVLGVISFLILWAHGTDFALFWAVMIGLLNYIPYVGSYIGVLFPVILSFAQFASLSHTLSLTFFLTATQFIMGNVIEPRFIGRQVNLSPVIVLIALSVWTGLWGIPGAILAVPLTSVIAIIFASFASTRFIAVLLADRVEE</sequence>
<dbReference type="KEGG" id="hat:RC74_07785"/>
<dbReference type="AlphaFoldDB" id="A0A126UYL6"/>